<dbReference type="PANTHER" id="PTHR43861">
    <property type="entry name" value="TRANS-ACONITATE 2-METHYLTRANSFERASE-RELATED"/>
    <property type="match status" value="1"/>
</dbReference>
<reference evidence="2 3" key="1">
    <citation type="submission" date="2014-04" db="EMBL/GenBank/DDBJ databases">
        <title>Evolutionary Origins and Diversification of the Mycorrhizal Mutualists.</title>
        <authorList>
            <consortium name="DOE Joint Genome Institute"/>
            <consortium name="Mycorrhizal Genomics Consortium"/>
            <person name="Kohler A."/>
            <person name="Kuo A."/>
            <person name="Nagy L.G."/>
            <person name="Floudas D."/>
            <person name="Copeland A."/>
            <person name="Barry K.W."/>
            <person name="Cichocki N."/>
            <person name="Veneault-Fourrey C."/>
            <person name="LaButti K."/>
            <person name="Lindquist E.A."/>
            <person name="Lipzen A."/>
            <person name="Lundell T."/>
            <person name="Morin E."/>
            <person name="Murat C."/>
            <person name="Riley R."/>
            <person name="Ohm R."/>
            <person name="Sun H."/>
            <person name="Tunlid A."/>
            <person name="Henrissat B."/>
            <person name="Grigoriev I.V."/>
            <person name="Hibbett D.S."/>
            <person name="Martin F."/>
        </authorList>
    </citation>
    <scope>NUCLEOTIDE SEQUENCE [LARGE SCALE GENOMIC DNA]</scope>
    <source>
        <strain evidence="2 3">MD-312</strain>
    </source>
</reference>
<dbReference type="SUPFAM" id="SSF53335">
    <property type="entry name" value="S-adenosyl-L-methionine-dependent methyltransferases"/>
    <property type="match status" value="1"/>
</dbReference>
<dbReference type="Pfam" id="PF13489">
    <property type="entry name" value="Methyltransf_23"/>
    <property type="match status" value="1"/>
</dbReference>
<dbReference type="AlphaFoldDB" id="A0A0C9WDT4"/>
<feature type="compositionally biased region" description="Basic residues" evidence="1">
    <location>
        <begin position="20"/>
        <end position="36"/>
    </location>
</feature>
<gene>
    <name evidence="2" type="ORF">HYDPIDRAFT_92644</name>
</gene>
<keyword evidence="3" id="KW-1185">Reference proteome</keyword>
<accession>A0A0C9WDT4</accession>
<evidence type="ECO:0000313" key="3">
    <source>
        <dbReference type="Proteomes" id="UP000053820"/>
    </source>
</evidence>
<feature type="region of interest" description="Disordered" evidence="1">
    <location>
        <begin position="1"/>
        <end position="44"/>
    </location>
</feature>
<dbReference type="InterPro" id="IPR029063">
    <property type="entry name" value="SAM-dependent_MTases_sf"/>
</dbReference>
<proteinExistence type="predicted"/>
<dbReference type="EMBL" id="KN839851">
    <property type="protein sequence ID" value="KIJ63336.1"/>
    <property type="molecule type" value="Genomic_DNA"/>
</dbReference>
<name>A0A0C9WDT4_9AGAM</name>
<dbReference type="HOGENOM" id="CLU_037990_1_1_1"/>
<dbReference type="CDD" id="cd02440">
    <property type="entry name" value="AdoMet_MTases"/>
    <property type="match status" value="1"/>
</dbReference>
<organism evidence="2 3">
    <name type="scientific">Hydnomerulius pinastri MD-312</name>
    <dbReference type="NCBI Taxonomy" id="994086"/>
    <lineage>
        <taxon>Eukaryota</taxon>
        <taxon>Fungi</taxon>
        <taxon>Dikarya</taxon>
        <taxon>Basidiomycota</taxon>
        <taxon>Agaricomycotina</taxon>
        <taxon>Agaricomycetes</taxon>
        <taxon>Agaricomycetidae</taxon>
        <taxon>Boletales</taxon>
        <taxon>Boletales incertae sedis</taxon>
        <taxon>Leucogyrophana</taxon>
    </lineage>
</organism>
<dbReference type="Proteomes" id="UP000053820">
    <property type="component" value="Unassembled WGS sequence"/>
</dbReference>
<sequence length="261" mass="28756">MTASDIGPTAGSDQEGFAHGQHHDHAHSHSHRHHVHSHEQREYASFEEANRHHFNETAHQYNDRPDAQKRAAMLGAAMLAAYKFDENMTTVMDFACGTGLISKHLAYSAKSVVGVDISQSMVDQYNRSVNNQGLSPDEMRAVCVGELRENEEQLNGMTFDVIVCASSYHHFTSIDEVTKALVSYLKPGGALLIADLVKDQTSHEVFPDNVHHIVAHKGGFSEEDMRSNFEKAGLKNFTFKIVGSAAHAGHPVSFFLASGDK</sequence>
<protein>
    <recommendedName>
        <fullName evidence="4">Methyltransferase domain-containing protein</fullName>
    </recommendedName>
</protein>
<evidence type="ECO:0008006" key="4">
    <source>
        <dbReference type="Google" id="ProtNLM"/>
    </source>
</evidence>
<evidence type="ECO:0000313" key="2">
    <source>
        <dbReference type="EMBL" id="KIJ63336.1"/>
    </source>
</evidence>
<dbReference type="Gene3D" id="3.40.50.150">
    <property type="entry name" value="Vaccinia Virus protein VP39"/>
    <property type="match status" value="1"/>
</dbReference>
<evidence type="ECO:0000256" key="1">
    <source>
        <dbReference type="SAM" id="MobiDB-lite"/>
    </source>
</evidence>
<dbReference type="OrthoDB" id="3647at2759"/>